<dbReference type="Pfam" id="PF00682">
    <property type="entry name" value="HMGL-like"/>
    <property type="match status" value="1"/>
</dbReference>
<dbReference type="SUPFAM" id="SSF89000">
    <property type="entry name" value="post-HMGL domain-like"/>
    <property type="match status" value="1"/>
</dbReference>
<dbReference type="AlphaFoldDB" id="A0A3T0D8K1"/>
<dbReference type="RefSeq" id="WP_127352785.1">
    <property type="nucleotide sequence ID" value="NZ_CP034791.1"/>
</dbReference>
<dbReference type="PANTHER" id="PTHR43778">
    <property type="entry name" value="PYRUVATE CARBOXYLASE"/>
    <property type="match status" value="1"/>
</dbReference>
<dbReference type="CDD" id="cd07937">
    <property type="entry name" value="DRE_TIM_PC_TC_5S"/>
    <property type="match status" value="1"/>
</dbReference>
<dbReference type="PANTHER" id="PTHR43778:SF2">
    <property type="entry name" value="PYRUVATE CARBOXYLASE, MITOCHONDRIAL"/>
    <property type="match status" value="1"/>
</dbReference>
<accession>A0A3T0D8K1</accession>
<dbReference type="KEGG" id="ccha:ELD05_13165"/>
<dbReference type="Proteomes" id="UP000282930">
    <property type="component" value="Chromosome"/>
</dbReference>
<organism evidence="2 3">
    <name type="scientific">Caldicellulosiruptor changbaiensis</name>
    <dbReference type="NCBI Taxonomy" id="1222016"/>
    <lineage>
        <taxon>Bacteria</taxon>
        <taxon>Bacillati</taxon>
        <taxon>Bacillota</taxon>
        <taxon>Bacillota incertae sedis</taxon>
        <taxon>Caldicellulosiruptorales</taxon>
        <taxon>Caldicellulosiruptoraceae</taxon>
        <taxon>Caldicellulosiruptor</taxon>
    </lineage>
</organism>
<keyword evidence="3" id="KW-1185">Reference proteome</keyword>
<proteinExistence type="predicted"/>
<dbReference type="EC" id="4.1.1.3" evidence="2"/>
<dbReference type="SUPFAM" id="SSF51569">
    <property type="entry name" value="Aldolase"/>
    <property type="match status" value="1"/>
</dbReference>
<evidence type="ECO:0000259" key="1">
    <source>
        <dbReference type="PROSITE" id="PS50991"/>
    </source>
</evidence>
<dbReference type="InterPro" id="IPR055268">
    <property type="entry name" value="PCB-like"/>
</dbReference>
<name>A0A3T0D8K1_9FIRM</name>
<feature type="domain" description="Pyruvate carboxyltransferase" evidence="1">
    <location>
        <begin position="4"/>
        <end position="264"/>
    </location>
</feature>
<dbReference type="Gene3D" id="3.20.20.70">
    <property type="entry name" value="Aldolase class I"/>
    <property type="match status" value="1"/>
</dbReference>
<sequence length="464" mass="52179">MKRIFITETVLRDAQQSLIATRMPLEDFEGILDRIDSAGYYSIECWGGATFDSCLRYLNEDPWERLRKIRSKVKNTKLQMLLRSQNLLGYKHYPDDVVRMFVRKSIENGMDIIRIFDALNDLRNIEVAVDETIKAGGHAQGTIVYTISPIHNLEMYVKIGKDLENMGVHSICIKDMAGIMSPKEAYDLVKALKENVKVPVFLHTHSTTGLGILTYLKAVEAGVDGIDTAISSFSGGTSQPPTETLDYALKQMGFETGLNNKILKEINDFFKPVKDKFIQNGILNPFVLSTDTDALIYQIPGGMLSNLIAQLKQQNALDKLDEVLMEVPRVREDLGYPPLVTPMSQMVGTQAAANVLAGERYKVILKEVKAYIKGEYGKPPGEINPELVKKVLGSEKPIEGRFADTLEPIFEKTKQQIKDFAKTDEDVLSYILFPQVAEEFLKNRSKPKTAQMRKIVYTIEGLKS</sequence>
<dbReference type="GO" id="GO:0005737">
    <property type="term" value="C:cytoplasm"/>
    <property type="evidence" value="ECO:0007669"/>
    <property type="project" value="TreeGrafter"/>
</dbReference>
<dbReference type="InterPro" id="IPR003379">
    <property type="entry name" value="Carboxylase_cons_dom"/>
</dbReference>
<protein>
    <submittedName>
        <fullName evidence="2">Oxaloacetate decarboxylase subunit alpha</fullName>
        <ecNumber evidence="2">4.1.1.3</ecNumber>
    </submittedName>
</protein>
<dbReference type="GO" id="GO:0006094">
    <property type="term" value="P:gluconeogenesis"/>
    <property type="evidence" value="ECO:0007669"/>
    <property type="project" value="TreeGrafter"/>
</dbReference>
<dbReference type="GO" id="GO:0016829">
    <property type="term" value="F:lyase activity"/>
    <property type="evidence" value="ECO:0007669"/>
    <property type="project" value="UniProtKB-KW"/>
</dbReference>
<evidence type="ECO:0000313" key="2">
    <source>
        <dbReference type="EMBL" id="AZT91475.1"/>
    </source>
</evidence>
<dbReference type="InterPro" id="IPR000891">
    <property type="entry name" value="PYR_CT"/>
</dbReference>
<gene>
    <name evidence="2" type="ORF">ELD05_13165</name>
</gene>
<dbReference type="NCBIfam" id="NF006761">
    <property type="entry name" value="PRK09282.1"/>
    <property type="match status" value="1"/>
</dbReference>
<dbReference type="InterPro" id="IPR013785">
    <property type="entry name" value="Aldolase_TIM"/>
</dbReference>
<dbReference type="EMBL" id="CP034791">
    <property type="protein sequence ID" value="AZT91475.1"/>
    <property type="molecule type" value="Genomic_DNA"/>
</dbReference>
<dbReference type="Pfam" id="PF02436">
    <property type="entry name" value="PYC_OADA"/>
    <property type="match status" value="1"/>
</dbReference>
<evidence type="ECO:0000313" key="3">
    <source>
        <dbReference type="Proteomes" id="UP000282930"/>
    </source>
</evidence>
<reference evidence="2 3" key="1">
    <citation type="submission" date="2018-12" db="EMBL/GenBank/DDBJ databases">
        <title>Genome sequence from the cellulolytic species, Caldicellulosiruptor changbaiensis.</title>
        <authorList>
            <person name="Blumer-Schuette S.E."/>
            <person name="Mendoza C."/>
        </authorList>
    </citation>
    <scope>NUCLEOTIDE SEQUENCE [LARGE SCALE GENOMIC DNA]</scope>
    <source>
        <strain evidence="2 3">CBS-Z</strain>
    </source>
</reference>
<dbReference type="GO" id="GO:0004736">
    <property type="term" value="F:pyruvate carboxylase activity"/>
    <property type="evidence" value="ECO:0007669"/>
    <property type="project" value="TreeGrafter"/>
</dbReference>
<dbReference type="PROSITE" id="PS50991">
    <property type="entry name" value="PYR_CT"/>
    <property type="match status" value="1"/>
</dbReference>
<dbReference type="NCBIfam" id="NF008985">
    <property type="entry name" value="PRK12331.1"/>
    <property type="match status" value="1"/>
</dbReference>
<keyword evidence="2" id="KW-0456">Lyase</keyword>